<organism evidence="4 5">
    <name type="scientific">Candidatus Enterocloster excrementipullorum</name>
    <dbReference type="NCBI Taxonomy" id="2838559"/>
    <lineage>
        <taxon>Bacteria</taxon>
        <taxon>Bacillati</taxon>
        <taxon>Bacillota</taxon>
        <taxon>Clostridia</taxon>
        <taxon>Lachnospirales</taxon>
        <taxon>Lachnospiraceae</taxon>
        <taxon>Enterocloster</taxon>
    </lineage>
</organism>
<evidence type="ECO:0000313" key="5">
    <source>
        <dbReference type="Proteomes" id="UP000823910"/>
    </source>
</evidence>
<sequence length="297" mass="33287">MRLVTYEIEHREGLGVMSRDGKWIFPLRSMDMDYKTMQQLIENISESEKQLLEYMSSQNPYKIRGAAPIEEVKLLAPIPHPRQDVICLGINYMDHAEESARFKKEEFNGERPYAVYFSKRVNQAVNPGDGIPSHSDIVKDLDYEAEMAVIIGKEASHVPENQVKDYIFGYTIINDVSARTIQNRHKQWYFGKSLDGFLPMGPCIATVDELEFPPKVQVQSRVNGELRQNENTSRLLFGVAYIVSELSQGMTLKPGTIIATGTPAGVGMGFNPPKFLKPGDVVECSVEGIGSITNPVV</sequence>
<evidence type="ECO:0000259" key="3">
    <source>
        <dbReference type="Pfam" id="PF01557"/>
    </source>
</evidence>
<name>A0A9D2SJ36_9FIRM</name>
<dbReference type="FunFam" id="3.90.850.10:FF:000002">
    <property type="entry name" value="2-hydroxyhepta-2,4-diene-1,7-dioate isomerase"/>
    <property type="match status" value="1"/>
</dbReference>
<dbReference type="GO" id="GO:0016787">
    <property type="term" value="F:hydrolase activity"/>
    <property type="evidence" value="ECO:0007669"/>
    <property type="project" value="UniProtKB-KW"/>
</dbReference>
<comment type="similarity">
    <text evidence="1">Belongs to the FAH family.</text>
</comment>
<dbReference type="GO" id="GO:0016853">
    <property type="term" value="F:isomerase activity"/>
    <property type="evidence" value="ECO:0007669"/>
    <property type="project" value="UniProtKB-ARBA"/>
</dbReference>
<dbReference type="Proteomes" id="UP000823910">
    <property type="component" value="Unassembled WGS sequence"/>
</dbReference>
<dbReference type="SUPFAM" id="SSF56529">
    <property type="entry name" value="FAH"/>
    <property type="match status" value="1"/>
</dbReference>
<dbReference type="Gene3D" id="3.90.850.10">
    <property type="entry name" value="Fumarylacetoacetase-like, C-terminal domain"/>
    <property type="match status" value="1"/>
</dbReference>
<dbReference type="PANTHER" id="PTHR42796">
    <property type="entry name" value="FUMARYLACETOACETATE HYDROLASE DOMAIN-CONTAINING PROTEIN 2A-RELATED"/>
    <property type="match status" value="1"/>
</dbReference>
<dbReference type="InterPro" id="IPR036663">
    <property type="entry name" value="Fumarylacetoacetase_C_sf"/>
</dbReference>
<dbReference type="AlphaFoldDB" id="A0A9D2SJ36"/>
<dbReference type="GO" id="GO:0019752">
    <property type="term" value="P:carboxylic acid metabolic process"/>
    <property type="evidence" value="ECO:0007669"/>
    <property type="project" value="UniProtKB-ARBA"/>
</dbReference>
<accession>A0A9D2SJ36</accession>
<dbReference type="InterPro" id="IPR051121">
    <property type="entry name" value="FAH"/>
</dbReference>
<reference evidence="4" key="2">
    <citation type="submission" date="2021-04" db="EMBL/GenBank/DDBJ databases">
        <authorList>
            <person name="Gilroy R."/>
        </authorList>
    </citation>
    <scope>NUCLEOTIDE SEQUENCE</scope>
    <source>
        <strain evidence="4">CHK180-15479</strain>
    </source>
</reference>
<feature type="domain" description="Fumarylacetoacetase-like C-terminal" evidence="3">
    <location>
        <begin position="85"/>
        <end position="297"/>
    </location>
</feature>
<evidence type="ECO:0000313" key="4">
    <source>
        <dbReference type="EMBL" id="HJC07222.1"/>
    </source>
</evidence>
<dbReference type="GO" id="GO:0046872">
    <property type="term" value="F:metal ion binding"/>
    <property type="evidence" value="ECO:0007669"/>
    <property type="project" value="UniProtKB-KW"/>
</dbReference>
<proteinExistence type="inferred from homology"/>
<evidence type="ECO:0000256" key="1">
    <source>
        <dbReference type="ARBA" id="ARBA00010211"/>
    </source>
</evidence>
<comment type="caution">
    <text evidence="4">The sequence shown here is derived from an EMBL/GenBank/DDBJ whole genome shotgun (WGS) entry which is preliminary data.</text>
</comment>
<protein>
    <submittedName>
        <fullName evidence="4">Fumarylacetoacetate hydrolase family protein</fullName>
    </submittedName>
</protein>
<keyword evidence="2" id="KW-0479">Metal-binding</keyword>
<gene>
    <name evidence="4" type="ORF">H9704_13945</name>
</gene>
<dbReference type="PANTHER" id="PTHR42796:SF4">
    <property type="entry name" value="FUMARYLACETOACETATE HYDROLASE DOMAIN-CONTAINING PROTEIN 2A"/>
    <property type="match status" value="1"/>
</dbReference>
<reference evidence="4" key="1">
    <citation type="journal article" date="2021" name="PeerJ">
        <title>Extensive microbial diversity within the chicken gut microbiome revealed by metagenomics and culture.</title>
        <authorList>
            <person name="Gilroy R."/>
            <person name="Ravi A."/>
            <person name="Getino M."/>
            <person name="Pursley I."/>
            <person name="Horton D.L."/>
            <person name="Alikhan N.F."/>
            <person name="Baker D."/>
            <person name="Gharbi K."/>
            <person name="Hall N."/>
            <person name="Watson M."/>
            <person name="Adriaenssens E.M."/>
            <person name="Foster-Nyarko E."/>
            <person name="Jarju S."/>
            <person name="Secka A."/>
            <person name="Antonio M."/>
            <person name="Oren A."/>
            <person name="Chaudhuri R.R."/>
            <person name="La Ragione R."/>
            <person name="Hildebrand F."/>
            <person name="Pallen M.J."/>
        </authorList>
    </citation>
    <scope>NUCLEOTIDE SEQUENCE</scope>
    <source>
        <strain evidence="4">CHK180-15479</strain>
    </source>
</reference>
<evidence type="ECO:0000256" key="2">
    <source>
        <dbReference type="ARBA" id="ARBA00022723"/>
    </source>
</evidence>
<dbReference type="Pfam" id="PF01557">
    <property type="entry name" value="FAA_hydrolase"/>
    <property type="match status" value="1"/>
</dbReference>
<dbReference type="EMBL" id="DWWT01000076">
    <property type="protein sequence ID" value="HJC07222.1"/>
    <property type="molecule type" value="Genomic_DNA"/>
</dbReference>
<keyword evidence="4" id="KW-0378">Hydrolase</keyword>
<dbReference type="InterPro" id="IPR011234">
    <property type="entry name" value="Fumarylacetoacetase-like_C"/>
</dbReference>